<dbReference type="AlphaFoldDB" id="A0A6G1IYD8"/>
<proteinExistence type="predicted"/>
<evidence type="ECO:0000313" key="2">
    <source>
        <dbReference type="Proteomes" id="UP000799291"/>
    </source>
</evidence>
<protein>
    <submittedName>
        <fullName evidence="1">Uncharacterized protein</fullName>
    </submittedName>
</protein>
<reference evidence="1" key="1">
    <citation type="journal article" date="2020" name="Stud. Mycol.">
        <title>101 Dothideomycetes genomes: a test case for predicting lifestyles and emergence of pathogens.</title>
        <authorList>
            <person name="Haridas S."/>
            <person name="Albert R."/>
            <person name="Binder M."/>
            <person name="Bloem J."/>
            <person name="Labutti K."/>
            <person name="Salamov A."/>
            <person name="Andreopoulos B."/>
            <person name="Baker S."/>
            <person name="Barry K."/>
            <person name="Bills G."/>
            <person name="Bluhm B."/>
            <person name="Cannon C."/>
            <person name="Castanera R."/>
            <person name="Culley D."/>
            <person name="Daum C."/>
            <person name="Ezra D."/>
            <person name="Gonzalez J."/>
            <person name="Henrissat B."/>
            <person name="Kuo A."/>
            <person name="Liang C."/>
            <person name="Lipzen A."/>
            <person name="Lutzoni F."/>
            <person name="Magnuson J."/>
            <person name="Mondo S."/>
            <person name="Nolan M."/>
            <person name="Ohm R."/>
            <person name="Pangilinan J."/>
            <person name="Park H.-J."/>
            <person name="Ramirez L."/>
            <person name="Alfaro M."/>
            <person name="Sun H."/>
            <person name="Tritt A."/>
            <person name="Yoshinaga Y."/>
            <person name="Zwiers L.-H."/>
            <person name="Turgeon B."/>
            <person name="Goodwin S."/>
            <person name="Spatafora J."/>
            <person name="Crous P."/>
            <person name="Grigoriev I."/>
        </authorList>
    </citation>
    <scope>NUCLEOTIDE SEQUENCE</scope>
    <source>
        <strain evidence="1">CBS 122367</strain>
    </source>
</reference>
<name>A0A6G1IYD8_9PLEO</name>
<organism evidence="1 2">
    <name type="scientific">Lentithecium fluviatile CBS 122367</name>
    <dbReference type="NCBI Taxonomy" id="1168545"/>
    <lineage>
        <taxon>Eukaryota</taxon>
        <taxon>Fungi</taxon>
        <taxon>Dikarya</taxon>
        <taxon>Ascomycota</taxon>
        <taxon>Pezizomycotina</taxon>
        <taxon>Dothideomycetes</taxon>
        <taxon>Pleosporomycetidae</taxon>
        <taxon>Pleosporales</taxon>
        <taxon>Massarineae</taxon>
        <taxon>Lentitheciaceae</taxon>
        <taxon>Lentithecium</taxon>
    </lineage>
</organism>
<evidence type="ECO:0000313" key="1">
    <source>
        <dbReference type="EMBL" id="KAF2683264.1"/>
    </source>
</evidence>
<dbReference type="EMBL" id="MU005584">
    <property type="protein sequence ID" value="KAF2683264.1"/>
    <property type="molecule type" value="Genomic_DNA"/>
</dbReference>
<sequence>MKPLSVPDSQLFARPIIYNQILALGGRELDVVEKILPIGFGSWHTLLARLWFIEHHSIRCNLMPWGHSSGSFAKPLHLHNSIVLSDWAFISKEAQAVTFFQDDLTIPKYIGILFRQMKEPLYQLRTLTDLWKAPLDLLGAAVFDLGNFDSQLRHLHAPSQPLGYNVVVENIVDSQLYRLMDLTPVDPPSPVDLPSPDNSASASPMSGLGIQSYGRLQSLVADCDSVILLENARVPLLVRKRNDELYKIVYSVICELVKEDWKTLEDLENLQRRVFKFC</sequence>
<gene>
    <name evidence="1" type="ORF">K458DRAFT_389869</name>
</gene>
<accession>A0A6G1IYD8</accession>
<dbReference type="Proteomes" id="UP000799291">
    <property type="component" value="Unassembled WGS sequence"/>
</dbReference>
<keyword evidence="2" id="KW-1185">Reference proteome</keyword>